<keyword evidence="2" id="KW-0805">Transcription regulation</keyword>
<dbReference type="GO" id="GO:0005634">
    <property type="term" value="C:nucleus"/>
    <property type="evidence" value="ECO:0007669"/>
    <property type="project" value="UniProtKB-SubCell"/>
</dbReference>
<dbReference type="AlphaFoldDB" id="A0A9Q1EI35"/>
<evidence type="ECO:0000256" key="7">
    <source>
        <dbReference type="SAM" id="MobiDB-lite"/>
    </source>
</evidence>
<dbReference type="FunFam" id="1.10.150.60:FF:000004">
    <property type="entry name" value="AT-rich interactive domain-containing protein 5B"/>
    <property type="match status" value="1"/>
</dbReference>
<keyword evidence="6" id="KW-0539">Nucleus</keyword>
<organism evidence="9 10">
    <name type="scientific">Synaphobranchus kaupii</name>
    <name type="common">Kaup's arrowtooth eel</name>
    <dbReference type="NCBI Taxonomy" id="118154"/>
    <lineage>
        <taxon>Eukaryota</taxon>
        <taxon>Metazoa</taxon>
        <taxon>Chordata</taxon>
        <taxon>Craniata</taxon>
        <taxon>Vertebrata</taxon>
        <taxon>Euteleostomi</taxon>
        <taxon>Actinopterygii</taxon>
        <taxon>Neopterygii</taxon>
        <taxon>Teleostei</taxon>
        <taxon>Anguilliformes</taxon>
        <taxon>Synaphobranchidae</taxon>
        <taxon>Synaphobranchus</taxon>
    </lineage>
</organism>
<comment type="caution">
    <text evidence="9">The sequence shown here is derived from an EMBL/GenBank/DDBJ whole genome shotgun (WGS) entry which is preliminary data.</text>
</comment>
<dbReference type="InterPro" id="IPR036431">
    <property type="entry name" value="ARID_dom_sf"/>
</dbReference>
<evidence type="ECO:0000256" key="5">
    <source>
        <dbReference type="ARBA" id="ARBA00023163"/>
    </source>
</evidence>
<evidence type="ECO:0000256" key="2">
    <source>
        <dbReference type="ARBA" id="ARBA00023015"/>
    </source>
</evidence>
<dbReference type="CDD" id="cd16869">
    <property type="entry name" value="ARID_ARID5"/>
    <property type="match status" value="1"/>
</dbReference>
<dbReference type="GO" id="GO:0000976">
    <property type="term" value="F:transcription cis-regulatory region binding"/>
    <property type="evidence" value="ECO:0007669"/>
    <property type="project" value="TreeGrafter"/>
</dbReference>
<evidence type="ECO:0000256" key="6">
    <source>
        <dbReference type="ARBA" id="ARBA00023242"/>
    </source>
</evidence>
<dbReference type="SMART" id="SM01014">
    <property type="entry name" value="ARID"/>
    <property type="match status" value="1"/>
</dbReference>
<dbReference type="PANTHER" id="PTHR13964">
    <property type="entry name" value="RBP-RELATED"/>
    <property type="match status" value="1"/>
</dbReference>
<evidence type="ECO:0000256" key="3">
    <source>
        <dbReference type="ARBA" id="ARBA00023125"/>
    </source>
</evidence>
<keyword evidence="5" id="KW-0804">Transcription</keyword>
<dbReference type="SUPFAM" id="SSF46774">
    <property type="entry name" value="ARID-like"/>
    <property type="match status" value="1"/>
</dbReference>
<evidence type="ECO:0000313" key="10">
    <source>
        <dbReference type="Proteomes" id="UP001152622"/>
    </source>
</evidence>
<proteinExistence type="predicted"/>
<keyword evidence="4" id="KW-0010">Activator</keyword>
<evidence type="ECO:0000256" key="4">
    <source>
        <dbReference type="ARBA" id="ARBA00023159"/>
    </source>
</evidence>
<dbReference type="PROSITE" id="PS51011">
    <property type="entry name" value="ARID"/>
    <property type="match status" value="1"/>
</dbReference>
<feature type="region of interest" description="Disordered" evidence="7">
    <location>
        <begin position="371"/>
        <end position="399"/>
    </location>
</feature>
<dbReference type="OrthoDB" id="1938591at2759"/>
<evidence type="ECO:0000259" key="8">
    <source>
        <dbReference type="PROSITE" id="PS51011"/>
    </source>
</evidence>
<evidence type="ECO:0000256" key="1">
    <source>
        <dbReference type="ARBA" id="ARBA00004123"/>
    </source>
</evidence>
<name>A0A9Q1EI35_SYNKA</name>
<dbReference type="InterPro" id="IPR051232">
    <property type="entry name" value="ARID/SWI1_ChromRemod"/>
</dbReference>
<feature type="domain" description="ARID" evidence="8">
    <location>
        <begin position="17"/>
        <end position="109"/>
    </location>
</feature>
<feature type="region of interest" description="Disordered" evidence="7">
    <location>
        <begin position="325"/>
        <end position="348"/>
    </location>
</feature>
<dbReference type="InterPro" id="IPR001606">
    <property type="entry name" value="ARID_dom"/>
</dbReference>
<protein>
    <recommendedName>
        <fullName evidence="8">ARID domain-containing protein</fullName>
    </recommendedName>
</protein>
<reference evidence="9" key="1">
    <citation type="journal article" date="2023" name="Science">
        <title>Genome structures resolve the early diversification of teleost fishes.</title>
        <authorList>
            <person name="Parey E."/>
            <person name="Louis A."/>
            <person name="Montfort J."/>
            <person name="Bouchez O."/>
            <person name="Roques C."/>
            <person name="Iampietro C."/>
            <person name="Lluch J."/>
            <person name="Castinel A."/>
            <person name="Donnadieu C."/>
            <person name="Desvignes T."/>
            <person name="Floi Bucao C."/>
            <person name="Jouanno E."/>
            <person name="Wen M."/>
            <person name="Mejri S."/>
            <person name="Dirks R."/>
            <person name="Jansen H."/>
            <person name="Henkel C."/>
            <person name="Chen W.J."/>
            <person name="Zahm M."/>
            <person name="Cabau C."/>
            <person name="Klopp C."/>
            <person name="Thompson A.W."/>
            <person name="Robinson-Rechavi M."/>
            <person name="Braasch I."/>
            <person name="Lecointre G."/>
            <person name="Bobe J."/>
            <person name="Postlethwait J.H."/>
            <person name="Berthelot C."/>
            <person name="Roest Crollius H."/>
            <person name="Guiguen Y."/>
        </authorList>
    </citation>
    <scope>NUCLEOTIDE SEQUENCE</scope>
    <source>
        <strain evidence="9">WJC10195</strain>
    </source>
</reference>
<dbReference type="GO" id="GO:0006357">
    <property type="term" value="P:regulation of transcription by RNA polymerase II"/>
    <property type="evidence" value="ECO:0007669"/>
    <property type="project" value="TreeGrafter"/>
</dbReference>
<keyword evidence="10" id="KW-1185">Reference proteome</keyword>
<accession>A0A9Q1EI35</accession>
<feature type="compositionally biased region" description="Basic and acidic residues" evidence="7">
    <location>
        <begin position="444"/>
        <end position="482"/>
    </location>
</feature>
<dbReference type="Proteomes" id="UP001152622">
    <property type="component" value="Chromosome 17"/>
</dbReference>
<dbReference type="Pfam" id="PF01388">
    <property type="entry name" value="ARID"/>
    <property type="match status" value="1"/>
</dbReference>
<dbReference type="Gene3D" id="1.10.150.60">
    <property type="entry name" value="ARID DNA-binding domain"/>
    <property type="match status" value="1"/>
</dbReference>
<sequence length="652" mass="72312">MSQERTQECASMVPEEEMTEQTFLNELYSYMKTRDTPIERIPHLGFKQIDLFVMFKTVHGLGGYNQVTAHQLWKQVYNKLGGNPRSTSAATCTRRHYEKLILPYECYMRGEENKDLSLPRQQKRLRCHSFPRDEEEGLGGGKRSVAYGHLHTVHQNSHDFTEDRVRVIPMPMHLRHYFHPSSTALPPYLPVSPTMSTPQSHPDSRAFYLPPPLEAGERPQQHLAVLRTLANEYMSSSGWAEPLNLSCKEGAISTVSQQPSSFTPTSSNRTPKFLNKVVPLYRACGAAKDDGPEVSDSEVATAKPSPACPSICPLPALKRHVIDLTSSSADSPNSPPVTDPSIKTFNTSGLWHHGPAALDAVTTKIPETNLQSKNEGEAPKPSQSPLNLSCSSPSRDSSGRMEIQIPLALLQDWFKGNFVSGLHNRVSTAALQTDESQMKTGEASGRDKSSDLSFQEHQRHRDISVKEDDRNSTGSFTKERHTANGHHYTSIGRRHHPLSSGDTAGDWAPKTDCRGRFAMHHPDVLSKGVTGSSPYHLYPQRKDYVAQKLSPRGLMEAQDLVVGRNSSQVQSGLMQSQIGLHEQEQSTVPLSLTYRCETSQSATSPALLGPCEKVRSMSGPSNVFMANPTSSSLQPLTHEEYLKLRRLISSSL</sequence>
<comment type="subcellular location">
    <subcellularLocation>
        <location evidence="1">Nucleus</location>
    </subcellularLocation>
</comment>
<dbReference type="EMBL" id="JAINUF010000017">
    <property type="protein sequence ID" value="KAJ8339219.1"/>
    <property type="molecule type" value="Genomic_DNA"/>
</dbReference>
<evidence type="ECO:0000313" key="9">
    <source>
        <dbReference type="EMBL" id="KAJ8339219.1"/>
    </source>
</evidence>
<dbReference type="PANTHER" id="PTHR13964:SF25">
    <property type="entry name" value="AT-RICH INTERACTIVE DOMAIN-CONTAINING PROTEIN 5A"/>
    <property type="match status" value="1"/>
</dbReference>
<keyword evidence="3" id="KW-0238">DNA-binding</keyword>
<gene>
    <name evidence="9" type="ORF">SKAU_G00360050</name>
</gene>
<dbReference type="SMART" id="SM00501">
    <property type="entry name" value="BRIGHT"/>
    <property type="match status" value="1"/>
</dbReference>
<feature type="region of interest" description="Disordered" evidence="7">
    <location>
        <begin position="433"/>
        <end position="507"/>
    </location>
</feature>